<keyword evidence="4 7" id="KW-0812">Transmembrane</keyword>
<evidence type="ECO:0000256" key="5">
    <source>
        <dbReference type="ARBA" id="ARBA00022989"/>
    </source>
</evidence>
<accession>A0A8K0GS42</accession>
<organism evidence="8 9">
    <name type="scientific">Rhamnella rubrinervis</name>
    <dbReference type="NCBI Taxonomy" id="2594499"/>
    <lineage>
        <taxon>Eukaryota</taxon>
        <taxon>Viridiplantae</taxon>
        <taxon>Streptophyta</taxon>
        <taxon>Embryophyta</taxon>
        <taxon>Tracheophyta</taxon>
        <taxon>Spermatophyta</taxon>
        <taxon>Magnoliopsida</taxon>
        <taxon>eudicotyledons</taxon>
        <taxon>Gunneridae</taxon>
        <taxon>Pentapetalae</taxon>
        <taxon>rosids</taxon>
        <taxon>fabids</taxon>
        <taxon>Rosales</taxon>
        <taxon>Rhamnaceae</taxon>
        <taxon>rhamnoid group</taxon>
        <taxon>Rhamneae</taxon>
        <taxon>Rhamnella</taxon>
    </lineage>
</organism>
<comment type="subcellular location">
    <subcellularLocation>
        <location evidence="2">Endomembrane system</location>
        <topology evidence="2">Multi-pass membrane protein</topology>
    </subcellularLocation>
</comment>
<keyword evidence="6 7" id="KW-0472">Membrane</keyword>
<gene>
    <name evidence="8" type="ORF">FNV43_RR23481</name>
</gene>
<comment type="similarity">
    <text evidence="3">Belongs to the PRA1 family.</text>
</comment>
<dbReference type="EMBL" id="VOIH02000010">
    <property type="protein sequence ID" value="KAF3436389.1"/>
    <property type="molecule type" value="Genomic_DNA"/>
</dbReference>
<evidence type="ECO:0000256" key="7">
    <source>
        <dbReference type="SAM" id="Phobius"/>
    </source>
</evidence>
<dbReference type="Proteomes" id="UP000796880">
    <property type="component" value="Unassembled WGS sequence"/>
</dbReference>
<reference evidence="8" key="1">
    <citation type="submission" date="2020-03" db="EMBL/GenBank/DDBJ databases">
        <title>A high-quality chromosome-level genome assembly of a woody plant with both climbing and erect habits, Rhamnella rubrinervis.</title>
        <authorList>
            <person name="Lu Z."/>
            <person name="Yang Y."/>
            <person name="Zhu X."/>
            <person name="Sun Y."/>
        </authorList>
    </citation>
    <scope>NUCLEOTIDE SEQUENCE</scope>
    <source>
        <strain evidence="8">BYM</strain>
        <tissue evidence="8">Leaf</tissue>
    </source>
</reference>
<evidence type="ECO:0000256" key="2">
    <source>
        <dbReference type="ARBA" id="ARBA00004127"/>
    </source>
</evidence>
<evidence type="ECO:0008006" key="10">
    <source>
        <dbReference type="Google" id="ProtNLM"/>
    </source>
</evidence>
<evidence type="ECO:0000313" key="8">
    <source>
        <dbReference type="EMBL" id="KAF3436389.1"/>
    </source>
</evidence>
<dbReference type="OrthoDB" id="63113at2759"/>
<dbReference type="PANTHER" id="PTHR19317">
    <property type="entry name" value="PRENYLATED RAB ACCEPTOR 1-RELATED"/>
    <property type="match status" value="1"/>
</dbReference>
<sequence>MARGHQTHLVVQPPQDLGLRHETYQVFRANYTVVVHFTFFLSVLLHRQAIFFFTLFMLVLFIFYFFDEDDPLQFEAWNHPIDVRLLLEVLLTLPALAVLYGGLWLNVLVSFSVSFRLLGLHATFRAATEASLSLSRFLKFSGYVPSSIMAAYGSIPTASTFSGVDEGRDHVYFTRLRQLRELMTPISSFSRPSTFDEAIARMKHNLSYFRSTYAMFVLLIIGLSCLLHPDLMIFFVIVYSVWLLLYFCHDDPFVVFNRTVDDRIVLGVLGVFTVIFLLPSGAWPNVLVSILIGFKIVVTHATFRGKEDLPSDLQCDDVQRFSALGFPGQI</sequence>
<dbReference type="GO" id="GO:0016192">
    <property type="term" value="P:vesicle-mediated transport"/>
    <property type="evidence" value="ECO:0007669"/>
    <property type="project" value="TreeGrafter"/>
</dbReference>
<evidence type="ECO:0000256" key="6">
    <source>
        <dbReference type="ARBA" id="ARBA00023136"/>
    </source>
</evidence>
<feature type="transmembrane region" description="Helical" evidence="7">
    <location>
        <begin position="211"/>
        <end position="244"/>
    </location>
</feature>
<dbReference type="PANTHER" id="PTHR19317:SF84">
    <property type="entry name" value="PRA1 FAMILY PROTEIN"/>
    <property type="match status" value="1"/>
</dbReference>
<dbReference type="GO" id="GO:0005794">
    <property type="term" value="C:Golgi apparatus"/>
    <property type="evidence" value="ECO:0007669"/>
    <property type="project" value="TreeGrafter"/>
</dbReference>
<feature type="transmembrane region" description="Helical" evidence="7">
    <location>
        <begin position="264"/>
        <end position="294"/>
    </location>
</feature>
<dbReference type="Pfam" id="PF03208">
    <property type="entry name" value="PRA1"/>
    <property type="match status" value="2"/>
</dbReference>
<keyword evidence="9" id="KW-1185">Reference proteome</keyword>
<comment type="function">
    <text evidence="1">May be involved in both secretory and endocytic intracellular trafficking in the endosomal/prevacuolar compartments.</text>
</comment>
<dbReference type="GO" id="GO:0005783">
    <property type="term" value="C:endoplasmic reticulum"/>
    <property type="evidence" value="ECO:0007669"/>
    <property type="project" value="UniProtKB-ARBA"/>
</dbReference>
<feature type="transmembrane region" description="Helical" evidence="7">
    <location>
        <begin position="86"/>
        <end position="109"/>
    </location>
</feature>
<evidence type="ECO:0000313" key="9">
    <source>
        <dbReference type="Proteomes" id="UP000796880"/>
    </source>
</evidence>
<protein>
    <recommendedName>
        <fullName evidence="10">PRA1 family protein</fullName>
    </recommendedName>
</protein>
<name>A0A8K0GS42_9ROSA</name>
<evidence type="ECO:0000256" key="3">
    <source>
        <dbReference type="ARBA" id="ARBA00006483"/>
    </source>
</evidence>
<evidence type="ECO:0000256" key="1">
    <source>
        <dbReference type="ARBA" id="ARBA00002501"/>
    </source>
</evidence>
<evidence type="ECO:0000256" key="4">
    <source>
        <dbReference type="ARBA" id="ARBA00022692"/>
    </source>
</evidence>
<feature type="transmembrane region" description="Helical" evidence="7">
    <location>
        <begin position="49"/>
        <end position="66"/>
    </location>
</feature>
<comment type="caution">
    <text evidence="8">The sequence shown here is derived from an EMBL/GenBank/DDBJ whole genome shotgun (WGS) entry which is preliminary data.</text>
</comment>
<keyword evidence="5 7" id="KW-1133">Transmembrane helix</keyword>
<proteinExistence type="inferred from homology"/>
<dbReference type="InterPro" id="IPR004895">
    <property type="entry name" value="Prenylated_rab_accept_PRA1"/>
</dbReference>
<dbReference type="AlphaFoldDB" id="A0A8K0GS42"/>